<proteinExistence type="predicted"/>
<dbReference type="AlphaFoldDB" id="A0A316ZBN1"/>
<organism evidence="2 3">
    <name type="scientific">Tilletiopsis washingtonensis</name>
    <dbReference type="NCBI Taxonomy" id="58919"/>
    <lineage>
        <taxon>Eukaryota</taxon>
        <taxon>Fungi</taxon>
        <taxon>Dikarya</taxon>
        <taxon>Basidiomycota</taxon>
        <taxon>Ustilaginomycotina</taxon>
        <taxon>Exobasidiomycetes</taxon>
        <taxon>Entylomatales</taxon>
        <taxon>Entylomatales incertae sedis</taxon>
        <taxon>Tilletiopsis</taxon>
    </lineage>
</organism>
<feature type="chain" id="PRO_5016236935" evidence="1">
    <location>
        <begin position="21"/>
        <end position="265"/>
    </location>
</feature>
<gene>
    <name evidence="2" type="ORF">FA09DRAFT_360175</name>
</gene>
<evidence type="ECO:0000313" key="3">
    <source>
        <dbReference type="Proteomes" id="UP000245946"/>
    </source>
</evidence>
<keyword evidence="3" id="KW-1185">Reference proteome</keyword>
<reference evidence="2 3" key="1">
    <citation type="journal article" date="2018" name="Mol. Biol. Evol.">
        <title>Broad Genomic Sampling Reveals a Smut Pathogenic Ancestry of the Fungal Clade Ustilaginomycotina.</title>
        <authorList>
            <person name="Kijpornyongpan T."/>
            <person name="Mondo S.J."/>
            <person name="Barry K."/>
            <person name="Sandor L."/>
            <person name="Lee J."/>
            <person name="Lipzen A."/>
            <person name="Pangilinan J."/>
            <person name="LaButti K."/>
            <person name="Hainaut M."/>
            <person name="Henrissat B."/>
            <person name="Grigoriev I.V."/>
            <person name="Spatafora J.W."/>
            <person name="Aime M.C."/>
        </authorList>
    </citation>
    <scope>NUCLEOTIDE SEQUENCE [LARGE SCALE GENOMIC DNA]</scope>
    <source>
        <strain evidence="2 3">MCA 4186</strain>
    </source>
</reference>
<keyword evidence="1" id="KW-0732">Signal</keyword>
<name>A0A316ZBN1_9BASI</name>
<accession>A0A316ZBN1</accession>
<protein>
    <submittedName>
        <fullName evidence="2">Uncharacterized protein</fullName>
    </submittedName>
</protein>
<dbReference type="Proteomes" id="UP000245946">
    <property type="component" value="Unassembled WGS sequence"/>
</dbReference>
<feature type="signal peptide" evidence="1">
    <location>
        <begin position="1"/>
        <end position="20"/>
    </location>
</feature>
<sequence length="265" mass="29528">MRVSTLALPLLAACASSAYTLPSNQFAEAFVGNTPEAHLALSSGRKVDSPFGSGCVGTSGICATSLSSAHKTERATLRREVPPELWLVREDVEWERELREAEPEVRLARWLARLGGKDAEQKLSLSQAELLRLQREEEEHFRKEKDTLEAHSLARLEAARAERRAELGWRAHFVADIDEAPHYGADRDNGSLSKKAALRKQRSLDAAEAREHAEWHAALRARFEHPLGDTDEAKWKREFDEARLSVNGVSLGSMLKKRHAAAATH</sequence>
<evidence type="ECO:0000256" key="1">
    <source>
        <dbReference type="SAM" id="SignalP"/>
    </source>
</evidence>
<dbReference type="GeneID" id="37272743"/>
<dbReference type="RefSeq" id="XP_025598717.1">
    <property type="nucleotide sequence ID" value="XM_025745199.1"/>
</dbReference>
<dbReference type="OrthoDB" id="10303873at2759"/>
<evidence type="ECO:0000313" key="2">
    <source>
        <dbReference type="EMBL" id="PWN98438.1"/>
    </source>
</evidence>
<dbReference type="EMBL" id="KZ819291">
    <property type="protein sequence ID" value="PWN98438.1"/>
    <property type="molecule type" value="Genomic_DNA"/>
</dbReference>